<name>A0A174K5V5_9FIRM</name>
<dbReference type="EMBL" id="CYZU01000053">
    <property type="protein sequence ID" value="CUP05826.1"/>
    <property type="molecule type" value="Genomic_DNA"/>
</dbReference>
<proteinExistence type="predicted"/>
<evidence type="ECO:0000313" key="2">
    <source>
        <dbReference type="EMBL" id="CUP05826.1"/>
    </source>
</evidence>
<dbReference type="Proteomes" id="UP000095544">
    <property type="component" value="Unassembled WGS sequence"/>
</dbReference>
<sequence>MKKITNRLLAGVLSLAAVFATLPASQVQAAEKQYWTDAQEKAGYVEKVMIDGSIGSTFHEGIMQVEGEIAYCIDINTDFQSGYKTRSDASSRMSADQIADVALSLEYVKQYAANHNELNYKQVYLLEQCVVWQRLSVHLGWSCDNVRAAYDEVSNAVQDEVYAGAKAFVKANKGRYDCGGYIYSGDGQELGQFWAKLDVGNAALQKVSTNPTITN</sequence>
<dbReference type="STRING" id="39482.ERS852491_04144"/>
<feature type="chain" id="PRO_5008025778" evidence="1">
    <location>
        <begin position="30"/>
        <end position="215"/>
    </location>
</feature>
<feature type="signal peptide" evidence="1">
    <location>
        <begin position="1"/>
        <end position="29"/>
    </location>
</feature>
<keyword evidence="1" id="KW-0732">Signal</keyword>
<gene>
    <name evidence="2" type="ORF">ERS852491_04144</name>
</gene>
<reference evidence="2 3" key="1">
    <citation type="submission" date="2015-09" db="EMBL/GenBank/DDBJ databases">
        <authorList>
            <consortium name="Pathogen Informatics"/>
        </authorList>
    </citation>
    <scope>NUCLEOTIDE SEQUENCE [LARGE SCALE GENOMIC DNA]</scope>
    <source>
        <strain evidence="2 3">2789STDY5834876</strain>
    </source>
</reference>
<protein>
    <submittedName>
        <fullName evidence="2">Uncharacterized protein</fullName>
    </submittedName>
</protein>
<accession>A0A174K5V5</accession>
<evidence type="ECO:0000313" key="3">
    <source>
        <dbReference type="Proteomes" id="UP000095544"/>
    </source>
</evidence>
<evidence type="ECO:0000256" key="1">
    <source>
        <dbReference type="SAM" id="SignalP"/>
    </source>
</evidence>
<organism evidence="2 3">
    <name type="scientific">Faecalicatena contorta</name>
    <dbReference type="NCBI Taxonomy" id="39482"/>
    <lineage>
        <taxon>Bacteria</taxon>
        <taxon>Bacillati</taxon>
        <taxon>Bacillota</taxon>
        <taxon>Clostridia</taxon>
        <taxon>Lachnospirales</taxon>
        <taxon>Lachnospiraceae</taxon>
        <taxon>Faecalicatena</taxon>
    </lineage>
</organism>
<dbReference type="AlphaFoldDB" id="A0A174K5V5"/>